<dbReference type="Proteomes" id="UP000713222">
    <property type="component" value="Unassembled WGS sequence"/>
</dbReference>
<keyword evidence="2 3" id="KW-0694">RNA-binding</keyword>
<dbReference type="EMBL" id="RGGN01000006">
    <property type="protein sequence ID" value="NCU62563.1"/>
    <property type="molecule type" value="Genomic_DNA"/>
</dbReference>
<dbReference type="PROSITE" id="PS01317">
    <property type="entry name" value="SSRP"/>
    <property type="match status" value="1"/>
</dbReference>
<comment type="subcellular location">
    <subcellularLocation>
        <location evidence="3">Cytoplasm</location>
    </subcellularLocation>
    <text evidence="3">The tmRNA-SmpB complex associates with stalled 70S ribosomes.</text>
</comment>
<dbReference type="NCBIfam" id="NF003843">
    <property type="entry name" value="PRK05422.1"/>
    <property type="match status" value="1"/>
</dbReference>
<feature type="compositionally biased region" description="Basic and acidic residues" evidence="4">
    <location>
        <begin position="141"/>
        <end position="155"/>
    </location>
</feature>
<protein>
    <recommendedName>
        <fullName evidence="3">SsrA-binding protein</fullName>
    </recommendedName>
    <alternativeName>
        <fullName evidence="3">Small protein B</fullName>
    </alternativeName>
</protein>
<dbReference type="InterPro" id="IPR000037">
    <property type="entry name" value="SsrA-bd_prot"/>
</dbReference>
<dbReference type="Gene3D" id="2.40.280.10">
    <property type="match status" value="1"/>
</dbReference>
<dbReference type="SUPFAM" id="SSF74982">
    <property type="entry name" value="Small protein B (SmpB)"/>
    <property type="match status" value="1"/>
</dbReference>
<dbReference type="GO" id="GO:0070930">
    <property type="term" value="P:trans-translation-dependent protein tagging"/>
    <property type="evidence" value="ECO:0007669"/>
    <property type="project" value="TreeGrafter"/>
</dbReference>
<dbReference type="Proteomes" id="UP000699985">
    <property type="component" value="Unassembled WGS sequence"/>
</dbReference>
<gene>
    <name evidence="3 8" type="primary">smpB</name>
    <name evidence="5" type="ORF">EBV32_02950</name>
    <name evidence="8" type="ORF">EBV78_00475</name>
    <name evidence="6" type="ORF">EBX29_04010</name>
    <name evidence="7" type="ORF">EBX74_03815</name>
</gene>
<comment type="similarity">
    <text evidence="3">Belongs to the SmpB family.</text>
</comment>
<dbReference type="Proteomes" id="UP000747791">
    <property type="component" value="Unassembled WGS sequence"/>
</dbReference>
<evidence type="ECO:0000256" key="3">
    <source>
        <dbReference type="HAMAP-Rule" id="MF_00023"/>
    </source>
</evidence>
<evidence type="ECO:0000256" key="2">
    <source>
        <dbReference type="ARBA" id="ARBA00022884"/>
    </source>
</evidence>
<dbReference type="InterPro" id="IPR023620">
    <property type="entry name" value="SmpB"/>
</dbReference>
<dbReference type="EMBL" id="RGET01000038">
    <property type="protein sequence ID" value="NBN88032.1"/>
    <property type="molecule type" value="Genomic_DNA"/>
</dbReference>
<accession>A0A845S4B8</accession>
<dbReference type="NCBIfam" id="TIGR00086">
    <property type="entry name" value="smpB"/>
    <property type="match status" value="1"/>
</dbReference>
<comment type="caution">
    <text evidence="8">The sequence shown here is derived from an EMBL/GenBank/DDBJ whole genome shotgun (WGS) entry which is preliminary data.</text>
</comment>
<dbReference type="GO" id="GO:0003723">
    <property type="term" value="F:RNA binding"/>
    <property type="evidence" value="ECO:0007669"/>
    <property type="project" value="UniProtKB-UniRule"/>
</dbReference>
<dbReference type="PANTHER" id="PTHR30308">
    <property type="entry name" value="TMRNA-BINDING COMPONENT OF TRANS-TRANSLATION TAGGING COMPLEX"/>
    <property type="match status" value="1"/>
</dbReference>
<keyword evidence="1 3" id="KW-0963">Cytoplasm</keyword>
<dbReference type="AlphaFoldDB" id="A0A845S4B8"/>
<dbReference type="CDD" id="cd09294">
    <property type="entry name" value="SmpB"/>
    <property type="match status" value="1"/>
</dbReference>
<evidence type="ECO:0000313" key="5">
    <source>
        <dbReference type="EMBL" id="NBN88032.1"/>
    </source>
</evidence>
<organism evidence="8 9">
    <name type="scientific">Candidatus Fonsibacter lacus</name>
    <dbReference type="NCBI Taxonomy" id="2576439"/>
    <lineage>
        <taxon>Bacteria</taxon>
        <taxon>Pseudomonadati</taxon>
        <taxon>Pseudomonadota</taxon>
        <taxon>Alphaproteobacteria</taxon>
        <taxon>Candidatus Pelagibacterales</taxon>
        <taxon>Candidatus Pelagibacterales incertae sedis</taxon>
        <taxon>Candidatus Fonsibacter</taxon>
    </lineage>
</organism>
<reference evidence="8 9" key="1">
    <citation type="submission" date="2018-10" db="EMBL/GenBank/DDBJ databases">
        <title>Iterative Subtractive Binning of Freshwater Chronoseries Metagenomes Recovers Nearly Complete Genomes from over Four Hundred Novel Species.</title>
        <authorList>
            <person name="Rodriguez-R L.M."/>
            <person name="Tsementzi D."/>
            <person name="Luo C."/>
            <person name="Konstantinidis K.T."/>
        </authorList>
    </citation>
    <scope>NUCLEOTIDE SEQUENCE [LARGE SCALE GENOMIC DNA]</scope>
    <source>
        <strain evidence="8">WB7_2B_003</strain>
        <strain evidence="5">WB7_6_001</strain>
        <strain evidence="6">WB8_1A_003</strain>
        <strain evidence="7">WB8_2A_004</strain>
    </source>
</reference>
<sequence length="155" mass="17854">MKKDEGNYQVVANNRKASFNYFLLELIESGIVLLGSEVKSLRLGKGNISESYAVDSGGELFLQNSYIPEYSQSSYNNHDPRRLRKLLLSKKQINKIIGKINQEGLTVVPVKMYFNHKGIAKVQIAIAKGKKQHDKRHTKKTRDWEREKSRVFRKS</sequence>
<evidence type="ECO:0000256" key="1">
    <source>
        <dbReference type="ARBA" id="ARBA00022490"/>
    </source>
</evidence>
<name>A0A845S4B8_9PROT</name>
<proteinExistence type="inferred from homology"/>
<evidence type="ECO:0000313" key="7">
    <source>
        <dbReference type="EMBL" id="NCU53408.1"/>
    </source>
</evidence>
<dbReference type="Pfam" id="PF01668">
    <property type="entry name" value="SmpB"/>
    <property type="match status" value="1"/>
</dbReference>
<feature type="compositionally biased region" description="Basic residues" evidence="4">
    <location>
        <begin position="128"/>
        <end position="140"/>
    </location>
</feature>
<feature type="region of interest" description="Disordered" evidence="4">
    <location>
        <begin position="128"/>
        <end position="155"/>
    </location>
</feature>
<comment type="function">
    <text evidence="3">Required for rescue of stalled ribosomes mediated by trans-translation. Binds to transfer-messenger RNA (tmRNA), required for stable association of tmRNA with ribosomes. tmRNA and SmpB together mimic tRNA shape, replacing the anticodon stem-loop with SmpB. tmRNA is encoded by the ssrA gene; the 2 termini fold to resemble tRNA(Ala) and it encodes a 'tag peptide', a short internal open reading frame. During trans-translation Ala-aminoacylated tmRNA acts like a tRNA, entering the A-site of stalled ribosomes, displacing the stalled mRNA. The ribosome then switches to translate the ORF on the tmRNA; the nascent peptide is terminated with the 'tag peptide' encoded by the tmRNA and targeted for degradation. The ribosome is freed to recommence translation, which seems to be the essential function of trans-translation.</text>
</comment>
<dbReference type="Proteomes" id="UP000572953">
    <property type="component" value="Unassembled WGS sequence"/>
</dbReference>
<evidence type="ECO:0000313" key="8">
    <source>
        <dbReference type="EMBL" id="NCU62563.1"/>
    </source>
</evidence>
<dbReference type="HAMAP" id="MF_00023">
    <property type="entry name" value="SmpB"/>
    <property type="match status" value="1"/>
</dbReference>
<dbReference type="InterPro" id="IPR020081">
    <property type="entry name" value="SsrA-bd_prot_CS"/>
</dbReference>
<dbReference type="EMBL" id="RGMI01000232">
    <property type="protein sequence ID" value="NCU50915.1"/>
    <property type="molecule type" value="Genomic_DNA"/>
</dbReference>
<dbReference type="GO" id="GO:0005829">
    <property type="term" value="C:cytosol"/>
    <property type="evidence" value="ECO:0007669"/>
    <property type="project" value="TreeGrafter"/>
</dbReference>
<evidence type="ECO:0000256" key="4">
    <source>
        <dbReference type="SAM" id="MobiDB-lite"/>
    </source>
</evidence>
<dbReference type="PANTHER" id="PTHR30308:SF2">
    <property type="entry name" value="SSRA-BINDING PROTEIN"/>
    <property type="match status" value="1"/>
</dbReference>
<dbReference type="GO" id="GO:0070929">
    <property type="term" value="P:trans-translation"/>
    <property type="evidence" value="ECO:0007669"/>
    <property type="project" value="UniProtKB-UniRule"/>
</dbReference>
<evidence type="ECO:0000313" key="6">
    <source>
        <dbReference type="EMBL" id="NCU50915.1"/>
    </source>
</evidence>
<dbReference type="EMBL" id="RGOB01000127">
    <property type="protein sequence ID" value="NCU53408.1"/>
    <property type="molecule type" value="Genomic_DNA"/>
</dbReference>
<evidence type="ECO:0000313" key="9">
    <source>
        <dbReference type="Proteomes" id="UP000572953"/>
    </source>
</evidence>